<dbReference type="EMBL" id="CM007906">
    <property type="protein sequence ID" value="OTF87929.1"/>
    <property type="molecule type" value="Genomic_DNA"/>
</dbReference>
<evidence type="ECO:0000313" key="2">
    <source>
        <dbReference type="Proteomes" id="UP000215914"/>
    </source>
</evidence>
<protein>
    <submittedName>
        <fullName evidence="1">Uncharacterized protein</fullName>
    </submittedName>
</protein>
<proteinExistence type="predicted"/>
<reference evidence="2" key="1">
    <citation type="journal article" date="2017" name="Nature">
        <title>The sunflower genome provides insights into oil metabolism, flowering and Asterid evolution.</title>
        <authorList>
            <person name="Badouin H."/>
            <person name="Gouzy J."/>
            <person name="Grassa C.J."/>
            <person name="Murat F."/>
            <person name="Staton S.E."/>
            <person name="Cottret L."/>
            <person name="Lelandais-Briere C."/>
            <person name="Owens G.L."/>
            <person name="Carrere S."/>
            <person name="Mayjonade B."/>
            <person name="Legrand L."/>
            <person name="Gill N."/>
            <person name="Kane N.C."/>
            <person name="Bowers J.E."/>
            <person name="Hubner S."/>
            <person name="Bellec A."/>
            <person name="Berard A."/>
            <person name="Berges H."/>
            <person name="Blanchet N."/>
            <person name="Boniface M.C."/>
            <person name="Brunel D."/>
            <person name="Catrice O."/>
            <person name="Chaidir N."/>
            <person name="Claudel C."/>
            <person name="Donnadieu C."/>
            <person name="Faraut T."/>
            <person name="Fievet G."/>
            <person name="Helmstetter N."/>
            <person name="King M."/>
            <person name="Knapp S.J."/>
            <person name="Lai Z."/>
            <person name="Le Paslier M.C."/>
            <person name="Lippi Y."/>
            <person name="Lorenzon L."/>
            <person name="Mandel J.R."/>
            <person name="Marage G."/>
            <person name="Marchand G."/>
            <person name="Marquand E."/>
            <person name="Bret-Mestries E."/>
            <person name="Morien E."/>
            <person name="Nambeesan S."/>
            <person name="Nguyen T."/>
            <person name="Pegot-Espagnet P."/>
            <person name="Pouilly N."/>
            <person name="Raftis F."/>
            <person name="Sallet E."/>
            <person name="Schiex T."/>
            <person name="Thomas J."/>
            <person name="Vandecasteele C."/>
            <person name="Vares D."/>
            <person name="Vear F."/>
            <person name="Vautrin S."/>
            <person name="Crespi M."/>
            <person name="Mangin B."/>
            <person name="Burke J.M."/>
            <person name="Salse J."/>
            <person name="Munos S."/>
            <person name="Vincourt P."/>
            <person name="Rieseberg L.H."/>
            <person name="Langlade N.B."/>
        </authorList>
    </citation>
    <scope>NUCLEOTIDE SEQUENCE [LARGE SCALE GENOMIC DNA]</scope>
    <source>
        <strain evidence="2">cv. SF193</strain>
    </source>
</reference>
<dbReference type="InParanoid" id="A0A251RYG3"/>
<accession>A0A251RYG3</accession>
<dbReference type="Proteomes" id="UP000215914">
    <property type="component" value="Chromosome 17"/>
</dbReference>
<name>A0A251RYG3_HELAN</name>
<dbReference type="AlphaFoldDB" id="A0A251RYG3"/>
<sequence length="75" mass="8849">MHLQINEMIDVKGIPTTMNWLLLRENIIMKELLNVLKTAWRFHYFHWLLSGGEMLLNRTGVTVYFHMGSEPQTSC</sequence>
<organism evidence="1 2">
    <name type="scientific">Helianthus annuus</name>
    <name type="common">Common sunflower</name>
    <dbReference type="NCBI Taxonomy" id="4232"/>
    <lineage>
        <taxon>Eukaryota</taxon>
        <taxon>Viridiplantae</taxon>
        <taxon>Streptophyta</taxon>
        <taxon>Embryophyta</taxon>
        <taxon>Tracheophyta</taxon>
        <taxon>Spermatophyta</taxon>
        <taxon>Magnoliopsida</taxon>
        <taxon>eudicotyledons</taxon>
        <taxon>Gunneridae</taxon>
        <taxon>Pentapetalae</taxon>
        <taxon>asterids</taxon>
        <taxon>campanulids</taxon>
        <taxon>Asterales</taxon>
        <taxon>Asteraceae</taxon>
        <taxon>Asteroideae</taxon>
        <taxon>Heliantheae alliance</taxon>
        <taxon>Heliantheae</taxon>
        <taxon>Helianthus</taxon>
    </lineage>
</organism>
<gene>
    <name evidence="1" type="ORF">HannXRQ_Chr17g0567371</name>
</gene>
<keyword evidence="2" id="KW-1185">Reference proteome</keyword>
<evidence type="ECO:0000313" key="1">
    <source>
        <dbReference type="EMBL" id="OTF87929.1"/>
    </source>
</evidence>